<dbReference type="Proteomes" id="UP001143309">
    <property type="component" value="Unassembled WGS sequence"/>
</dbReference>
<keyword evidence="6 9" id="KW-0418">Kinase</keyword>
<feature type="domain" description="Histidine kinase" evidence="8">
    <location>
        <begin position="153"/>
        <end position="346"/>
    </location>
</feature>
<dbReference type="RefSeq" id="WP_271201102.1">
    <property type="nucleotide sequence ID" value="NZ_BSFL01000003.1"/>
</dbReference>
<dbReference type="PROSITE" id="PS50109">
    <property type="entry name" value="HIS_KIN"/>
    <property type="match status" value="1"/>
</dbReference>
<dbReference type="InterPro" id="IPR036890">
    <property type="entry name" value="HATPase_C_sf"/>
</dbReference>
<dbReference type="SMART" id="SM00387">
    <property type="entry name" value="HATPase_c"/>
    <property type="match status" value="1"/>
</dbReference>
<proteinExistence type="predicted"/>
<comment type="caution">
    <text evidence="9">The sequence shown here is derived from an EMBL/GenBank/DDBJ whole genome shotgun (WGS) entry which is preliminary data.</text>
</comment>
<evidence type="ECO:0000256" key="1">
    <source>
        <dbReference type="ARBA" id="ARBA00000085"/>
    </source>
</evidence>
<dbReference type="PANTHER" id="PTHR41523">
    <property type="entry name" value="TWO-COMPONENT SYSTEM SENSOR PROTEIN"/>
    <property type="match status" value="1"/>
</dbReference>
<dbReference type="Pfam" id="PF02518">
    <property type="entry name" value="HATPase_c"/>
    <property type="match status" value="1"/>
</dbReference>
<dbReference type="InterPro" id="IPR003594">
    <property type="entry name" value="HATPase_dom"/>
</dbReference>
<dbReference type="SUPFAM" id="SSF55785">
    <property type="entry name" value="PYP-like sensor domain (PAS domain)"/>
    <property type="match status" value="1"/>
</dbReference>
<gene>
    <name evidence="9" type="ORF">GCM10008174_23520</name>
</gene>
<reference evidence="9" key="2">
    <citation type="submission" date="2023-01" db="EMBL/GenBank/DDBJ databases">
        <authorList>
            <person name="Sun Q."/>
            <person name="Evtushenko L."/>
        </authorList>
    </citation>
    <scope>NUCLEOTIDE SEQUENCE</scope>
    <source>
        <strain evidence="9">VKM B-2748</strain>
    </source>
</reference>
<dbReference type="GO" id="GO:0005524">
    <property type="term" value="F:ATP binding"/>
    <property type="evidence" value="ECO:0007669"/>
    <property type="project" value="UniProtKB-KW"/>
</dbReference>
<keyword evidence="5" id="KW-0547">Nucleotide-binding</keyword>
<evidence type="ECO:0000256" key="2">
    <source>
        <dbReference type="ARBA" id="ARBA00012438"/>
    </source>
</evidence>
<dbReference type="InterPro" id="IPR035965">
    <property type="entry name" value="PAS-like_dom_sf"/>
</dbReference>
<dbReference type="Gene3D" id="3.30.450.20">
    <property type="entry name" value="PAS domain"/>
    <property type="match status" value="1"/>
</dbReference>
<dbReference type="Gene3D" id="3.30.565.10">
    <property type="entry name" value="Histidine kinase-like ATPase, C-terminal domain"/>
    <property type="match status" value="1"/>
</dbReference>
<sequence>MTTDRPGSPEDVDRLLATPALADALESDQFKQFLDHVPVAILVGEVGEKGERVVYVNLEALERLGVGEDEVVQKPWEALNARWWSQEGPAFSEAVREERKFTGSFVEGVVMELYAALIEDDAGRPKFRIVALVELSGGDVEAKLREKDMLLREIQHRVKNNLQMITALIRMETRKAGGRETDARFDRLAGRVETLGLLYQQLAEGEDQVDLGSYLSQIASSAMKSQAVEGVRLNHQVDVIPASINIAMPLGLLVNELVTNALKYAFAGRDEGQVTLRCVRESDGDCVVSVVDDGVGMGDAVWPKPGKLGYLIARSIKDNVKARIHASSEPGKGVATTVRFRLPDGRR</sequence>
<dbReference type="Pfam" id="PF13188">
    <property type="entry name" value="PAS_8"/>
    <property type="match status" value="1"/>
</dbReference>
<keyword evidence="7" id="KW-0067">ATP-binding</keyword>
<evidence type="ECO:0000313" key="10">
    <source>
        <dbReference type="Proteomes" id="UP001143309"/>
    </source>
</evidence>
<evidence type="ECO:0000256" key="7">
    <source>
        <dbReference type="ARBA" id="ARBA00022840"/>
    </source>
</evidence>
<keyword evidence="3" id="KW-0597">Phosphoprotein</keyword>
<name>A0A9W6JN04_9HYPH</name>
<protein>
    <recommendedName>
        <fullName evidence="2">histidine kinase</fullName>
        <ecNumber evidence="2">2.7.13.3</ecNumber>
    </recommendedName>
</protein>
<reference evidence="9" key="1">
    <citation type="journal article" date="2014" name="Int. J. Syst. Evol. Microbiol.">
        <title>Complete genome sequence of Corynebacterium casei LMG S-19264T (=DSM 44701T), isolated from a smear-ripened cheese.</title>
        <authorList>
            <consortium name="US DOE Joint Genome Institute (JGI-PGF)"/>
            <person name="Walter F."/>
            <person name="Albersmeier A."/>
            <person name="Kalinowski J."/>
            <person name="Ruckert C."/>
        </authorList>
    </citation>
    <scope>NUCLEOTIDE SEQUENCE</scope>
    <source>
        <strain evidence="9">VKM B-2748</strain>
    </source>
</reference>
<dbReference type="PANTHER" id="PTHR41523:SF8">
    <property type="entry name" value="ETHYLENE RESPONSE SENSOR PROTEIN"/>
    <property type="match status" value="1"/>
</dbReference>
<dbReference type="InterPro" id="IPR011495">
    <property type="entry name" value="Sig_transdc_His_kin_sub2_dim/P"/>
</dbReference>
<evidence type="ECO:0000259" key="8">
    <source>
        <dbReference type="PROSITE" id="PS50109"/>
    </source>
</evidence>
<dbReference type="SUPFAM" id="SSF55874">
    <property type="entry name" value="ATPase domain of HSP90 chaperone/DNA topoisomerase II/histidine kinase"/>
    <property type="match status" value="1"/>
</dbReference>
<keyword evidence="4" id="KW-0808">Transferase</keyword>
<dbReference type="AlphaFoldDB" id="A0A9W6JN04"/>
<evidence type="ECO:0000313" key="9">
    <source>
        <dbReference type="EMBL" id="GLK80611.1"/>
    </source>
</evidence>
<evidence type="ECO:0000256" key="6">
    <source>
        <dbReference type="ARBA" id="ARBA00022777"/>
    </source>
</evidence>
<accession>A0A9W6JN04</accession>
<evidence type="ECO:0000256" key="4">
    <source>
        <dbReference type="ARBA" id="ARBA00022679"/>
    </source>
</evidence>
<dbReference type="EC" id="2.7.13.3" evidence="2"/>
<dbReference type="Pfam" id="PF07568">
    <property type="entry name" value="HisKA_2"/>
    <property type="match status" value="1"/>
</dbReference>
<organism evidence="9 10">
    <name type="scientific">Methylopila turkensis</name>
    <dbReference type="NCBI Taxonomy" id="1437816"/>
    <lineage>
        <taxon>Bacteria</taxon>
        <taxon>Pseudomonadati</taxon>
        <taxon>Pseudomonadota</taxon>
        <taxon>Alphaproteobacteria</taxon>
        <taxon>Hyphomicrobiales</taxon>
        <taxon>Methylopilaceae</taxon>
        <taxon>Methylopila</taxon>
    </lineage>
</organism>
<dbReference type="EMBL" id="BSFL01000003">
    <property type="protein sequence ID" value="GLK80611.1"/>
    <property type="molecule type" value="Genomic_DNA"/>
</dbReference>
<dbReference type="InterPro" id="IPR005467">
    <property type="entry name" value="His_kinase_dom"/>
</dbReference>
<evidence type="ECO:0000256" key="5">
    <source>
        <dbReference type="ARBA" id="ARBA00022741"/>
    </source>
</evidence>
<keyword evidence="10" id="KW-1185">Reference proteome</keyword>
<dbReference type="InterPro" id="IPR000014">
    <property type="entry name" value="PAS"/>
</dbReference>
<dbReference type="GO" id="GO:0004673">
    <property type="term" value="F:protein histidine kinase activity"/>
    <property type="evidence" value="ECO:0007669"/>
    <property type="project" value="UniProtKB-EC"/>
</dbReference>
<comment type="catalytic activity">
    <reaction evidence="1">
        <text>ATP + protein L-histidine = ADP + protein N-phospho-L-histidine.</text>
        <dbReference type="EC" id="2.7.13.3"/>
    </reaction>
</comment>
<evidence type="ECO:0000256" key="3">
    <source>
        <dbReference type="ARBA" id="ARBA00022553"/>
    </source>
</evidence>